<organism evidence="1 2">
    <name type="scientific">Paramecium sonneborni</name>
    <dbReference type="NCBI Taxonomy" id="65129"/>
    <lineage>
        <taxon>Eukaryota</taxon>
        <taxon>Sar</taxon>
        <taxon>Alveolata</taxon>
        <taxon>Ciliophora</taxon>
        <taxon>Intramacronucleata</taxon>
        <taxon>Oligohymenophorea</taxon>
        <taxon>Peniculida</taxon>
        <taxon>Parameciidae</taxon>
        <taxon>Paramecium</taxon>
    </lineage>
</organism>
<evidence type="ECO:0000313" key="1">
    <source>
        <dbReference type="EMBL" id="CAD8120653.1"/>
    </source>
</evidence>
<protein>
    <submittedName>
        <fullName evidence="1">Uncharacterized protein</fullName>
    </submittedName>
</protein>
<reference evidence="1" key="1">
    <citation type="submission" date="2021-01" db="EMBL/GenBank/DDBJ databases">
        <authorList>
            <consortium name="Genoscope - CEA"/>
            <person name="William W."/>
        </authorList>
    </citation>
    <scope>NUCLEOTIDE SEQUENCE</scope>
</reference>
<dbReference type="Proteomes" id="UP000692954">
    <property type="component" value="Unassembled WGS sequence"/>
</dbReference>
<gene>
    <name evidence="1" type="ORF">PSON_ATCC_30995.1.T1270112</name>
</gene>
<comment type="caution">
    <text evidence="1">The sequence shown here is derived from an EMBL/GenBank/DDBJ whole genome shotgun (WGS) entry which is preliminary data.</text>
</comment>
<accession>A0A8S1QZS8</accession>
<name>A0A8S1QZS8_9CILI</name>
<proteinExistence type="predicted"/>
<dbReference type="EMBL" id="CAJJDN010000127">
    <property type="protein sequence ID" value="CAD8120653.1"/>
    <property type="molecule type" value="Genomic_DNA"/>
</dbReference>
<dbReference type="OrthoDB" id="306076at2759"/>
<sequence>MLKLNQQILVRNGHINFNQGFQQLNHQNSYSKIQITPDKRKNSLEYSLQKQNLYSQINFQERKKQNSIPDIILQQQNQKKCYTYSNDQIENRDQEIFLKKLKTIQNQDVSPKRIGQEASPFQNILMNRKRNCISENKKELSYEKEQLLKKKQKIPNPLQIFNQDSDQPSNRITFKVSNQQNEDIIVVKQIETPGTAQFMQSTKDESFAFLNDNSKEDIINDEEQNCCPSQQIYQRKLSCQEENFMPVQKTIPTKKPYFQSKKGSDVQISKLECKKIMIILDQEQNRILESIGLNSSNFHNSPRSEEFNNPQKIDSQIKLNEETEVIEHEQIKQKRFNIKDENKPYWKLREMSNSRKKR</sequence>
<dbReference type="AlphaFoldDB" id="A0A8S1QZS8"/>
<evidence type="ECO:0000313" key="2">
    <source>
        <dbReference type="Proteomes" id="UP000692954"/>
    </source>
</evidence>
<keyword evidence="2" id="KW-1185">Reference proteome</keyword>